<organism evidence="1 2">
    <name type="scientific">Amphritea atlantica</name>
    <dbReference type="NCBI Taxonomy" id="355243"/>
    <lineage>
        <taxon>Bacteria</taxon>
        <taxon>Pseudomonadati</taxon>
        <taxon>Pseudomonadota</taxon>
        <taxon>Gammaproteobacteria</taxon>
        <taxon>Oceanospirillales</taxon>
        <taxon>Oceanospirillaceae</taxon>
        <taxon>Amphritea</taxon>
    </lineage>
</organism>
<gene>
    <name evidence="1" type="ORF">SAMN03080615_03027</name>
</gene>
<keyword evidence="2" id="KW-1185">Reference proteome</keyword>
<name>A0A1H9JHV0_9GAMM</name>
<dbReference type="EMBL" id="FOGB01000009">
    <property type="protein sequence ID" value="SEQ86406.1"/>
    <property type="molecule type" value="Genomic_DNA"/>
</dbReference>
<accession>A0A1H9JHV0</accession>
<dbReference type="Proteomes" id="UP000198749">
    <property type="component" value="Unassembled WGS sequence"/>
</dbReference>
<protein>
    <submittedName>
        <fullName evidence="1">Uncharacterized protein</fullName>
    </submittedName>
</protein>
<dbReference type="AlphaFoldDB" id="A0A1H9JHV0"/>
<proteinExistence type="predicted"/>
<reference evidence="2" key="1">
    <citation type="submission" date="2016-10" db="EMBL/GenBank/DDBJ databases">
        <authorList>
            <person name="Varghese N."/>
            <person name="Submissions S."/>
        </authorList>
    </citation>
    <scope>NUCLEOTIDE SEQUENCE [LARGE SCALE GENOMIC DNA]</scope>
    <source>
        <strain evidence="2">DSM 18887</strain>
    </source>
</reference>
<evidence type="ECO:0000313" key="2">
    <source>
        <dbReference type="Proteomes" id="UP000198749"/>
    </source>
</evidence>
<evidence type="ECO:0000313" key="1">
    <source>
        <dbReference type="EMBL" id="SEQ86406.1"/>
    </source>
</evidence>
<sequence>MEGLLELQIERFSSYWMSLFVDLNLESIHARCVPCKANNFIRKPCKVLKLASSATLQGTL</sequence>